<dbReference type="AlphaFoldDB" id="X1MKL3"/>
<proteinExistence type="predicted"/>
<feature type="non-terminal residue" evidence="1">
    <location>
        <position position="1"/>
    </location>
</feature>
<comment type="caution">
    <text evidence="1">The sequence shown here is derived from an EMBL/GenBank/DDBJ whole genome shotgun (WGS) entry which is preliminary data.</text>
</comment>
<sequence length="101" mass="11038">LKIKVYARSVVADAEEMELEMVVYGGADNEAYNTHDGSIAQLDSTSVNFAADDIIFWTNTVAGTLLLTGGDSIEVKVLHEAAEGENCETDAFFRTVEIEYQ</sequence>
<dbReference type="EMBL" id="BARV01011355">
    <property type="protein sequence ID" value="GAI06904.1"/>
    <property type="molecule type" value="Genomic_DNA"/>
</dbReference>
<name>X1MKL3_9ZZZZ</name>
<protein>
    <submittedName>
        <fullName evidence="1">Uncharacterized protein</fullName>
    </submittedName>
</protein>
<accession>X1MKL3</accession>
<organism evidence="1">
    <name type="scientific">marine sediment metagenome</name>
    <dbReference type="NCBI Taxonomy" id="412755"/>
    <lineage>
        <taxon>unclassified sequences</taxon>
        <taxon>metagenomes</taxon>
        <taxon>ecological metagenomes</taxon>
    </lineage>
</organism>
<gene>
    <name evidence="1" type="ORF">S06H3_21570</name>
</gene>
<evidence type="ECO:0000313" key="1">
    <source>
        <dbReference type="EMBL" id="GAI06904.1"/>
    </source>
</evidence>
<reference evidence="1" key="1">
    <citation type="journal article" date="2014" name="Front. Microbiol.">
        <title>High frequency of phylogenetically diverse reductive dehalogenase-homologous genes in deep subseafloor sedimentary metagenomes.</title>
        <authorList>
            <person name="Kawai M."/>
            <person name="Futagami T."/>
            <person name="Toyoda A."/>
            <person name="Takaki Y."/>
            <person name="Nishi S."/>
            <person name="Hori S."/>
            <person name="Arai W."/>
            <person name="Tsubouchi T."/>
            <person name="Morono Y."/>
            <person name="Uchiyama I."/>
            <person name="Ito T."/>
            <person name="Fujiyama A."/>
            <person name="Inagaki F."/>
            <person name="Takami H."/>
        </authorList>
    </citation>
    <scope>NUCLEOTIDE SEQUENCE</scope>
    <source>
        <strain evidence="1">Expedition CK06-06</strain>
    </source>
</reference>